<accession>A0ACB8RNE7</accession>
<proteinExistence type="predicted"/>
<dbReference type="Proteomes" id="UP000814033">
    <property type="component" value="Unassembled WGS sequence"/>
</dbReference>
<gene>
    <name evidence="1" type="ORF">FA95DRAFT_95063</name>
</gene>
<reference evidence="1" key="1">
    <citation type="submission" date="2021-02" db="EMBL/GenBank/DDBJ databases">
        <authorList>
            <consortium name="DOE Joint Genome Institute"/>
            <person name="Ahrendt S."/>
            <person name="Looney B.P."/>
            <person name="Miyauchi S."/>
            <person name="Morin E."/>
            <person name="Drula E."/>
            <person name="Courty P.E."/>
            <person name="Chicoki N."/>
            <person name="Fauchery L."/>
            <person name="Kohler A."/>
            <person name="Kuo A."/>
            <person name="Labutti K."/>
            <person name="Pangilinan J."/>
            <person name="Lipzen A."/>
            <person name="Riley R."/>
            <person name="Andreopoulos W."/>
            <person name="He G."/>
            <person name="Johnson J."/>
            <person name="Barry K.W."/>
            <person name="Grigoriev I.V."/>
            <person name="Nagy L."/>
            <person name="Hibbett D."/>
            <person name="Henrissat B."/>
            <person name="Matheny P.B."/>
            <person name="Labbe J."/>
            <person name="Martin F."/>
        </authorList>
    </citation>
    <scope>NUCLEOTIDE SEQUENCE</scope>
    <source>
        <strain evidence="1">FP105234-sp</strain>
    </source>
</reference>
<organism evidence="1 2">
    <name type="scientific">Auriscalpium vulgare</name>
    <dbReference type="NCBI Taxonomy" id="40419"/>
    <lineage>
        <taxon>Eukaryota</taxon>
        <taxon>Fungi</taxon>
        <taxon>Dikarya</taxon>
        <taxon>Basidiomycota</taxon>
        <taxon>Agaricomycotina</taxon>
        <taxon>Agaricomycetes</taxon>
        <taxon>Russulales</taxon>
        <taxon>Auriscalpiaceae</taxon>
        <taxon>Auriscalpium</taxon>
    </lineage>
</organism>
<sequence>MPAAHQPPPQRAPAARRGVGGGSQRIGRVSPTLSERPCSPDRARRRSAHRAGARSLPAARCHPPFSRLSATCAQRLMVMQPRRVPSMTTCPRAGPRERARCDLHPPLLFSMPTRITHPHRIRSPESCIQLPLPGGHPVPASAMPCNTYHTDPRGTPGRAHVRRRPCARAPSVAMTRRHAPHA</sequence>
<comment type="caution">
    <text evidence="1">The sequence shown here is derived from an EMBL/GenBank/DDBJ whole genome shotgun (WGS) entry which is preliminary data.</text>
</comment>
<evidence type="ECO:0000313" key="1">
    <source>
        <dbReference type="EMBL" id="KAI0045694.1"/>
    </source>
</evidence>
<dbReference type="EMBL" id="MU275944">
    <property type="protein sequence ID" value="KAI0045694.1"/>
    <property type="molecule type" value="Genomic_DNA"/>
</dbReference>
<protein>
    <submittedName>
        <fullName evidence="1">Uncharacterized protein</fullName>
    </submittedName>
</protein>
<name>A0ACB8RNE7_9AGAM</name>
<evidence type="ECO:0000313" key="2">
    <source>
        <dbReference type="Proteomes" id="UP000814033"/>
    </source>
</evidence>
<reference evidence="1" key="2">
    <citation type="journal article" date="2022" name="New Phytol.">
        <title>Evolutionary transition to the ectomycorrhizal habit in the genomes of a hyperdiverse lineage of mushroom-forming fungi.</title>
        <authorList>
            <person name="Looney B."/>
            <person name="Miyauchi S."/>
            <person name="Morin E."/>
            <person name="Drula E."/>
            <person name="Courty P.E."/>
            <person name="Kohler A."/>
            <person name="Kuo A."/>
            <person name="LaButti K."/>
            <person name="Pangilinan J."/>
            <person name="Lipzen A."/>
            <person name="Riley R."/>
            <person name="Andreopoulos W."/>
            <person name="He G."/>
            <person name="Johnson J."/>
            <person name="Nolan M."/>
            <person name="Tritt A."/>
            <person name="Barry K.W."/>
            <person name="Grigoriev I.V."/>
            <person name="Nagy L.G."/>
            <person name="Hibbett D."/>
            <person name="Henrissat B."/>
            <person name="Matheny P.B."/>
            <person name="Labbe J."/>
            <person name="Martin F.M."/>
        </authorList>
    </citation>
    <scope>NUCLEOTIDE SEQUENCE</scope>
    <source>
        <strain evidence="1">FP105234-sp</strain>
    </source>
</reference>
<keyword evidence="2" id="KW-1185">Reference proteome</keyword>